<dbReference type="InterPro" id="IPR008972">
    <property type="entry name" value="Cupredoxin"/>
</dbReference>
<keyword evidence="1" id="KW-0732">Signal</keyword>
<dbReference type="SUPFAM" id="SSF49503">
    <property type="entry name" value="Cupredoxins"/>
    <property type="match status" value="1"/>
</dbReference>
<dbReference type="EMBL" id="FMVW01000002">
    <property type="protein sequence ID" value="SCZ29132.1"/>
    <property type="molecule type" value="Genomic_DNA"/>
</dbReference>
<dbReference type="Gene3D" id="2.60.40.420">
    <property type="entry name" value="Cupredoxins - blue copper proteins"/>
    <property type="match status" value="1"/>
</dbReference>
<evidence type="ECO:0000313" key="4">
    <source>
        <dbReference type="Proteomes" id="UP000199347"/>
    </source>
</evidence>
<keyword evidence="4" id="KW-1185">Reference proteome</keyword>
<dbReference type="RefSeq" id="WP_092810399.1">
    <property type="nucleotide sequence ID" value="NZ_FMVW01000002.1"/>
</dbReference>
<dbReference type="STRING" id="1120955.SAMN03080610_01090"/>
<proteinExistence type="predicted"/>
<dbReference type="AlphaFoldDB" id="A0A1G5MVP2"/>
<dbReference type="GO" id="GO:0016020">
    <property type="term" value="C:membrane"/>
    <property type="evidence" value="ECO:0007669"/>
    <property type="project" value="InterPro"/>
</dbReference>
<dbReference type="GO" id="GO:0005507">
    <property type="term" value="F:copper ion binding"/>
    <property type="evidence" value="ECO:0007669"/>
    <property type="project" value="InterPro"/>
</dbReference>
<reference evidence="3 4" key="1">
    <citation type="submission" date="2016-10" db="EMBL/GenBank/DDBJ databases">
        <authorList>
            <person name="de Groot N.N."/>
        </authorList>
    </citation>
    <scope>NUCLEOTIDE SEQUENCE [LARGE SCALE GENOMIC DNA]</scope>
    <source>
        <strain evidence="3 4">DSM 2698</strain>
    </source>
</reference>
<name>A0A1G5MVP2_AFIMA</name>
<organism evidence="3 4">
    <name type="scientific">Afifella marina DSM 2698</name>
    <dbReference type="NCBI Taxonomy" id="1120955"/>
    <lineage>
        <taxon>Bacteria</taxon>
        <taxon>Pseudomonadati</taxon>
        <taxon>Pseudomonadota</taxon>
        <taxon>Alphaproteobacteria</taxon>
        <taxon>Hyphomicrobiales</taxon>
        <taxon>Afifellaceae</taxon>
        <taxon>Afifella</taxon>
    </lineage>
</organism>
<dbReference type="GO" id="GO:0004129">
    <property type="term" value="F:cytochrome-c oxidase activity"/>
    <property type="evidence" value="ECO:0007669"/>
    <property type="project" value="InterPro"/>
</dbReference>
<feature type="signal peptide" evidence="1">
    <location>
        <begin position="1"/>
        <end position="25"/>
    </location>
</feature>
<accession>A0A1G5MVP2</accession>
<evidence type="ECO:0000313" key="3">
    <source>
        <dbReference type="EMBL" id="SCZ29132.1"/>
    </source>
</evidence>
<feature type="domain" description="Cytochrome oxidase subunit II copper A binding" evidence="2">
    <location>
        <begin position="59"/>
        <end position="182"/>
    </location>
</feature>
<protein>
    <submittedName>
        <fullName evidence="3">Cytochrome C oxidase subunit II, substrate-binding</fullName>
    </submittedName>
</protein>
<dbReference type="Proteomes" id="UP000199347">
    <property type="component" value="Unassembled WGS sequence"/>
</dbReference>
<gene>
    <name evidence="3" type="ORF">SAMN03080610_01090</name>
</gene>
<dbReference type="PROSITE" id="PS50857">
    <property type="entry name" value="COX2_CUA"/>
    <property type="match status" value="1"/>
</dbReference>
<evidence type="ECO:0000256" key="1">
    <source>
        <dbReference type="SAM" id="SignalP"/>
    </source>
</evidence>
<dbReference type="Pfam" id="PF00116">
    <property type="entry name" value="COX2"/>
    <property type="match status" value="1"/>
</dbReference>
<dbReference type="OrthoDB" id="9781261at2"/>
<sequence>MIANRRLFSVLALMMLAEPVCSSFAQEAMTPQEFCAGLPPLAQENCNAAGELLSAPPTEEHLTVFLRASDGALSVEYRFSGEGASDDHSVECSAENVITLPAGEVVRLLFTSSDAIYSFDVPGYAGPVDLVPGRVNELLVKSPSQPGEIDGTLQTDSEDTKRAVRLRFVADKQAFNPQDGRRVATGCPR</sequence>
<evidence type="ECO:0000259" key="2">
    <source>
        <dbReference type="PROSITE" id="PS50857"/>
    </source>
</evidence>
<feature type="chain" id="PRO_5011740778" evidence="1">
    <location>
        <begin position="26"/>
        <end position="189"/>
    </location>
</feature>
<dbReference type="InterPro" id="IPR002429">
    <property type="entry name" value="CcO_II-like_C"/>
</dbReference>